<dbReference type="InterPro" id="IPR013328">
    <property type="entry name" value="6PGD_dom2"/>
</dbReference>
<sequence length="297" mass="31790">MSKIAFLGLGRMGEAMATNLLKAGHALTVYNRTPEKADALKQQGARVATSPAEAVREAEFVFSMVTDDHALTELTTGPDGILSDLPANAIHASCSTVAPETNRQLAAQHATHGSYLVAVPVFGKPDAAAAAKLWLAVAGPAEARERIKPILAALGQGTQDFGDDPGAANVVKLCGNFMLGAAIEAMAEAFTLGQKSGIPRQQMYEFFTSTLFNSPVYKGYGKLIAEEHYQPVGAPPSIIRKDLKLMLNEGRERVVPLPFANIIFDRLSATMARNDENIDWASFAQRVSDDAGVDNYK</sequence>
<evidence type="ECO:0000313" key="6">
    <source>
        <dbReference type="EMBL" id="QDA62248.1"/>
    </source>
</evidence>
<dbReference type="PANTHER" id="PTHR43580">
    <property type="entry name" value="OXIDOREDUCTASE GLYR1-RELATED"/>
    <property type="match status" value="1"/>
</dbReference>
<dbReference type="InterPro" id="IPR029154">
    <property type="entry name" value="HIBADH-like_NADP-bd"/>
</dbReference>
<dbReference type="InterPro" id="IPR006115">
    <property type="entry name" value="6PGDH_NADP-bd"/>
</dbReference>
<feature type="domain" description="3-hydroxyisobutyrate dehydrogenase-like NAD-binding" evidence="5">
    <location>
        <begin position="166"/>
        <end position="276"/>
    </location>
</feature>
<dbReference type="InterPro" id="IPR015815">
    <property type="entry name" value="HIBADH-related"/>
</dbReference>
<dbReference type="PANTHER" id="PTHR43580:SF8">
    <property type="entry name" value="6-PHOSPHOGLUCONATE DEHYDROGENASE NADP-BINDING DOMAIN-CONTAINING PROTEIN-RELATED"/>
    <property type="match status" value="1"/>
</dbReference>
<dbReference type="PROSITE" id="PS00895">
    <property type="entry name" value="3_HYDROXYISOBUT_DH"/>
    <property type="match status" value="1"/>
</dbReference>
<keyword evidence="2" id="KW-0520">NAD</keyword>
<dbReference type="Gene3D" id="3.40.50.720">
    <property type="entry name" value="NAD(P)-binding Rossmann-like Domain"/>
    <property type="match status" value="1"/>
</dbReference>
<dbReference type="InterPro" id="IPR051265">
    <property type="entry name" value="HIBADH-related_NP60_sf"/>
</dbReference>
<dbReference type="EMBL" id="CP040896">
    <property type="protein sequence ID" value="QDA62248.1"/>
    <property type="molecule type" value="Genomic_DNA"/>
</dbReference>
<dbReference type="Pfam" id="PF03446">
    <property type="entry name" value="NAD_binding_2"/>
    <property type="match status" value="1"/>
</dbReference>
<dbReference type="PIRSF" id="PIRSF000103">
    <property type="entry name" value="HIBADH"/>
    <property type="match status" value="1"/>
</dbReference>
<dbReference type="SUPFAM" id="SSF48179">
    <property type="entry name" value="6-phosphogluconate dehydrogenase C-terminal domain-like"/>
    <property type="match status" value="1"/>
</dbReference>
<dbReference type="InterPro" id="IPR002204">
    <property type="entry name" value="3-OH-isobutyrate_DH-rel_CS"/>
</dbReference>
<dbReference type="Gene3D" id="1.10.1040.10">
    <property type="entry name" value="N-(1-d-carboxylethyl)-l-norvaline Dehydrogenase, domain 2"/>
    <property type="match status" value="1"/>
</dbReference>
<evidence type="ECO:0000256" key="2">
    <source>
        <dbReference type="ARBA" id="ARBA00023027"/>
    </source>
</evidence>
<dbReference type="RefSeq" id="WP_139517479.1">
    <property type="nucleotide sequence ID" value="NZ_CP040896.1"/>
</dbReference>
<name>A0A5B8A4H8_9BACT</name>
<dbReference type="InterPro" id="IPR036291">
    <property type="entry name" value="NAD(P)-bd_dom_sf"/>
</dbReference>
<dbReference type="SUPFAM" id="SSF51735">
    <property type="entry name" value="NAD(P)-binding Rossmann-fold domains"/>
    <property type="match status" value="1"/>
</dbReference>
<dbReference type="AlphaFoldDB" id="A0A5B8A4H8"/>
<evidence type="ECO:0000259" key="5">
    <source>
        <dbReference type="Pfam" id="PF14833"/>
    </source>
</evidence>
<dbReference type="Pfam" id="PF14833">
    <property type="entry name" value="NAD_binding_11"/>
    <property type="match status" value="1"/>
</dbReference>
<proteinExistence type="predicted"/>
<keyword evidence="1" id="KW-0560">Oxidoreductase</keyword>
<dbReference type="GO" id="GO:0016491">
    <property type="term" value="F:oxidoreductase activity"/>
    <property type="evidence" value="ECO:0007669"/>
    <property type="project" value="UniProtKB-KW"/>
</dbReference>
<gene>
    <name evidence="6" type="ORF">FHG12_20045</name>
</gene>
<dbReference type="Proteomes" id="UP000305398">
    <property type="component" value="Chromosome"/>
</dbReference>
<feature type="domain" description="6-phosphogluconate dehydrogenase NADP-binding" evidence="4">
    <location>
        <begin position="3"/>
        <end position="156"/>
    </location>
</feature>
<reference evidence="6 7" key="1">
    <citation type="submission" date="2019-06" db="EMBL/GenBank/DDBJ databases">
        <authorList>
            <person name="Srinivasan S."/>
        </authorList>
    </citation>
    <scope>NUCLEOTIDE SEQUENCE [LARGE SCALE GENOMIC DNA]</scope>
    <source>
        <strain evidence="6 7">17J68-5</strain>
    </source>
</reference>
<organism evidence="6 7">
    <name type="scientific">Hymenobacter jejuensis</name>
    <dbReference type="NCBI Taxonomy" id="2502781"/>
    <lineage>
        <taxon>Bacteria</taxon>
        <taxon>Pseudomonadati</taxon>
        <taxon>Bacteroidota</taxon>
        <taxon>Cytophagia</taxon>
        <taxon>Cytophagales</taxon>
        <taxon>Hymenobacteraceae</taxon>
        <taxon>Hymenobacter</taxon>
    </lineage>
</organism>
<dbReference type="OrthoDB" id="9786703at2"/>
<dbReference type="GO" id="GO:0016054">
    <property type="term" value="P:organic acid catabolic process"/>
    <property type="evidence" value="ECO:0007669"/>
    <property type="project" value="UniProtKB-ARBA"/>
</dbReference>
<protein>
    <submittedName>
        <fullName evidence="6">NAD(P)-dependent oxidoreductase</fullName>
    </submittedName>
</protein>
<evidence type="ECO:0000313" key="7">
    <source>
        <dbReference type="Proteomes" id="UP000305398"/>
    </source>
</evidence>
<dbReference type="KEGG" id="hyj:FHG12_20045"/>
<evidence type="ECO:0000256" key="1">
    <source>
        <dbReference type="ARBA" id="ARBA00023002"/>
    </source>
</evidence>
<keyword evidence="7" id="KW-1185">Reference proteome</keyword>
<feature type="active site" evidence="3">
    <location>
        <position position="172"/>
    </location>
</feature>
<evidence type="ECO:0000259" key="4">
    <source>
        <dbReference type="Pfam" id="PF03446"/>
    </source>
</evidence>
<dbReference type="GO" id="GO:0051287">
    <property type="term" value="F:NAD binding"/>
    <property type="evidence" value="ECO:0007669"/>
    <property type="project" value="InterPro"/>
</dbReference>
<dbReference type="GO" id="GO:0050661">
    <property type="term" value="F:NADP binding"/>
    <property type="evidence" value="ECO:0007669"/>
    <property type="project" value="InterPro"/>
</dbReference>
<dbReference type="InterPro" id="IPR008927">
    <property type="entry name" value="6-PGluconate_DH-like_C_sf"/>
</dbReference>
<accession>A0A5B8A4H8</accession>
<evidence type="ECO:0000256" key="3">
    <source>
        <dbReference type="PIRSR" id="PIRSR000103-1"/>
    </source>
</evidence>